<keyword evidence="2" id="KW-1185">Reference proteome</keyword>
<dbReference type="RefSeq" id="WP_111593804.1">
    <property type="nucleotide sequence ID" value="NZ_QLMA01000006.1"/>
</dbReference>
<accession>A0A327VVW3</accession>
<proteinExistence type="predicted"/>
<reference evidence="1 2" key="1">
    <citation type="submission" date="2018-06" db="EMBL/GenBank/DDBJ databases">
        <title>Genomic Encyclopedia of Archaeal and Bacterial Type Strains, Phase II (KMG-II): from individual species to whole genera.</title>
        <authorList>
            <person name="Goeker M."/>
        </authorList>
    </citation>
    <scope>NUCLEOTIDE SEQUENCE [LARGE SCALE GENOMIC DNA]</scope>
    <source>
        <strain evidence="1 2">DSM 29821</strain>
    </source>
</reference>
<dbReference type="Proteomes" id="UP000249819">
    <property type="component" value="Unassembled WGS sequence"/>
</dbReference>
<dbReference type="OrthoDB" id="708305at2"/>
<organism evidence="1 2">
    <name type="scientific">Chitinophaga dinghuensis</name>
    <dbReference type="NCBI Taxonomy" id="1539050"/>
    <lineage>
        <taxon>Bacteria</taxon>
        <taxon>Pseudomonadati</taxon>
        <taxon>Bacteroidota</taxon>
        <taxon>Chitinophagia</taxon>
        <taxon>Chitinophagales</taxon>
        <taxon>Chitinophagaceae</taxon>
        <taxon>Chitinophaga</taxon>
    </lineage>
</organism>
<evidence type="ECO:0000313" key="2">
    <source>
        <dbReference type="Proteomes" id="UP000249819"/>
    </source>
</evidence>
<name>A0A327VVW3_9BACT</name>
<protein>
    <submittedName>
        <fullName evidence="1">Uncharacterized protein</fullName>
    </submittedName>
</protein>
<gene>
    <name evidence="1" type="ORF">CLV59_106421</name>
</gene>
<dbReference type="EMBL" id="QLMA01000006">
    <property type="protein sequence ID" value="RAJ79360.1"/>
    <property type="molecule type" value="Genomic_DNA"/>
</dbReference>
<evidence type="ECO:0000313" key="1">
    <source>
        <dbReference type="EMBL" id="RAJ79360.1"/>
    </source>
</evidence>
<dbReference type="AlphaFoldDB" id="A0A327VVW3"/>
<sequence>MTTHLKPCFQLFILASILFLLSSCSKSNQKDALHPIGNNAKLEKLGPLNDPDVYVAGWEDSVHLSPRAKYWVNGVPYSLPGGEYAVAIALSGSDVHIVGTKSDNAIYWKNGVPTTLVKTGYTAIANGITVFNGDVYVAGSDDLGNVLSNRPVYWKNGIQVQLTTGGSTISSSAKDIAVNGTNVYVVGTVDSKPVIWKNGVLSYLSDTPGMALSIAVIGADIYICGYDFGNRAAYWKNGVKVILPGGVFNPDAGRIATGIYVYNGVPYCAGYTWSAGAKYWINNSIVALPCETIEARANDIAVFSGNIYVAGLEDPNNGLTKAKYWINSNPINLTDGTKRAEAMSIAIKPN</sequence>
<comment type="caution">
    <text evidence="1">The sequence shown here is derived from an EMBL/GenBank/DDBJ whole genome shotgun (WGS) entry which is preliminary data.</text>
</comment>
<dbReference type="PROSITE" id="PS51257">
    <property type="entry name" value="PROKAR_LIPOPROTEIN"/>
    <property type="match status" value="1"/>
</dbReference>